<evidence type="ECO:0000313" key="2">
    <source>
        <dbReference type="EMBL" id="GMF24830.1"/>
    </source>
</evidence>
<sequence length="101" mass="10799">MSKRARNDADGSAGKRRRRGALRLAGAAGDLGGVVAFNDAWAWLRSLGWHSKPPSRRSLDMRYRYIGPGGDPEGLEGVGFLLGENAVLQYAAEQTGKDIGA</sequence>
<name>A0A9W6U3M0_9STRA</name>
<reference evidence="2" key="1">
    <citation type="submission" date="2023-04" db="EMBL/GenBank/DDBJ databases">
        <title>Phytophthora fragariaefolia NBRC 109709.</title>
        <authorList>
            <person name="Ichikawa N."/>
            <person name="Sato H."/>
            <person name="Tonouchi N."/>
        </authorList>
    </citation>
    <scope>NUCLEOTIDE SEQUENCE</scope>
    <source>
        <strain evidence="2">NBRC 109709</strain>
    </source>
</reference>
<gene>
    <name evidence="2" type="ORF">Pfra01_000428500</name>
</gene>
<dbReference type="Proteomes" id="UP001165121">
    <property type="component" value="Unassembled WGS sequence"/>
</dbReference>
<keyword evidence="1" id="KW-0812">Transmembrane</keyword>
<evidence type="ECO:0000256" key="1">
    <source>
        <dbReference type="SAM" id="Phobius"/>
    </source>
</evidence>
<dbReference type="PANTHER" id="PTHR37069:SF2">
    <property type="entry name" value="PIGGYBAC TRANSPOSABLE ELEMENT-DERIVED PROTEIN DOMAIN-CONTAINING PROTEIN"/>
    <property type="match status" value="1"/>
</dbReference>
<keyword evidence="3" id="KW-1185">Reference proteome</keyword>
<organism evidence="2 3">
    <name type="scientific">Phytophthora fragariaefolia</name>
    <dbReference type="NCBI Taxonomy" id="1490495"/>
    <lineage>
        <taxon>Eukaryota</taxon>
        <taxon>Sar</taxon>
        <taxon>Stramenopiles</taxon>
        <taxon>Oomycota</taxon>
        <taxon>Peronosporomycetes</taxon>
        <taxon>Peronosporales</taxon>
        <taxon>Peronosporaceae</taxon>
        <taxon>Phytophthora</taxon>
    </lineage>
</organism>
<proteinExistence type="predicted"/>
<keyword evidence="1" id="KW-0472">Membrane</keyword>
<feature type="transmembrane region" description="Helical" evidence="1">
    <location>
        <begin position="21"/>
        <end position="44"/>
    </location>
</feature>
<dbReference type="OrthoDB" id="122875at2759"/>
<dbReference type="EMBL" id="BSXT01000338">
    <property type="protein sequence ID" value="GMF24830.1"/>
    <property type="molecule type" value="Genomic_DNA"/>
</dbReference>
<dbReference type="PANTHER" id="PTHR37069">
    <property type="entry name" value="DDE_TNP_1_7 DOMAIN-CONTAINING PROTEIN"/>
    <property type="match status" value="1"/>
</dbReference>
<protein>
    <submittedName>
        <fullName evidence="2">Unnamed protein product</fullName>
    </submittedName>
</protein>
<comment type="caution">
    <text evidence="2">The sequence shown here is derived from an EMBL/GenBank/DDBJ whole genome shotgun (WGS) entry which is preliminary data.</text>
</comment>
<keyword evidence="1" id="KW-1133">Transmembrane helix</keyword>
<dbReference type="AlphaFoldDB" id="A0A9W6U3M0"/>
<accession>A0A9W6U3M0</accession>
<evidence type="ECO:0000313" key="3">
    <source>
        <dbReference type="Proteomes" id="UP001165121"/>
    </source>
</evidence>